<feature type="domain" description="Pyruvate carboxyltransferase" evidence="3">
    <location>
        <begin position="4"/>
        <end position="258"/>
    </location>
</feature>
<protein>
    <submittedName>
        <fullName evidence="4">Homocysteine methyltransferase</fullName>
    </submittedName>
</protein>
<comment type="similarity">
    <text evidence="2">Belongs to the alpha-IPM synthase/homocitrate synthase family.</text>
</comment>
<dbReference type="GO" id="GO:0032259">
    <property type="term" value="P:methylation"/>
    <property type="evidence" value="ECO:0007669"/>
    <property type="project" value="UniProtKB-KW"/>
</dbReference>
<evidence type="ECO:0000313" key="4">
    <source>
        <dbReference type="EMBL" id="MEF2965420.1"/>
    </source>
</evidence>
<keyword evidence="1 2" id="KW-0808">Transferase</keyword>
<organism evidence="4 5">
    <name type="scientific">Paenibacillus haidiansis</name>
    <dbReference type="NCBI Taxonomy" id="1574488"/>
    <lineage>
        <taxon>Bacteria</taxon>
        <taxon>Bacillati</taxon>
        <taxon>Bacillota</taxon>
        <taxon>Bacilli</taxon>
        <taxon>Bacillales</taxon>
        <taxon>Paenibacillaceae</taxon>
        <taxon>Paenibacillus</taxon>
    </lineage>
</organism>
<accession>A0ABU7VNT5</accession>
<dbReference type="Gene3D" id="3.20.20.70">
    <property type="entry name" value="Aldolase class I"/>
    <property type="match status" value="1"/>
</dbReference>
<sequence>MKNLRICDTTLRDGEQSAGVSFTLEEKRDILAQLAGCGVEQAEVGIPAMGAEEQRHIYALRDMGLPIRLLTWNRAVPADIDKARETGVDWCHISVPVSSVQLASKLGWTRQEALLRIMKAAEYGRSREMTVSIGMEDASRGDPVFLTELVTQLYEKLGIVRFRYADTVSLHHPASIADGIASLRAGLPREIELEVHCHNDFGLATANTLSGIAAGADWASTTVAGLGERAGNAALEEVVMAWRHLYGGECAVKPGRLQALGETVARAAGRRLPEAKPILGSLVYTHESGIHVDGLAKCADTYQSFDPLELGREHRIVLGTHSGRSAISYVLGREGIVPDPAISEKLLRRVHRYARERKETVDAGKLLRWWEECSKELKPNAAGYTVK</sequence>
<dbReference type="PANTHER" id="PTHR42880:SF1">
    <property type="entry name" value="ISOPROPYLMALATE_HOMOCITRATE_CITRAMALATE SYNTHASE FAMILY PROTEIN"/>
    <property type="match status" value="1"/>
</dbReference>
<comment type="caution">
    <text evidence="4">The sequence shown here is derived from an EMBL/GenBank/DDBJ whole genome shotgun (WGS) entry which is preliminary data.</text>
</comment>
<evidence type="ECO:0000256" key="1">
    <source>
        <dbReference type="ARBA" id="ARBA00022679"/>
    </source>
</evidence>
<dbReference type="Pfam" id="PF22617">
    <property type="entry name" value="HCS_D2"/>
    <property type="match status" value="1"/>
</dbReference>
<dbReference type="InterPro" id="IPR054691">
    <property type="entry name" value="LeuA/HCS_post-cat"/>
</dbReference>
<dbReference type="Proteomes" id="UP001306950">
    <property type="component" value="Unassembled WGS sequence"/>
</dbReference>
<dbReference type="PROSITE" id="PS50991">
    <property type="entry name" value="PYR_CT"/>
    <property type="match status" value="1"/>
</dbReference>
<evidence type="ECO:0000313" key="5">
    <source>
        <dbReference type="Proteomes" id="UP001306950"/>
    </source>
</evidence>
<dbReference type="GO" id="GO:0008168">
    <property type="term" value="F:methyltransferase activity"/>
    <property type="evidence" value="ECO:0007669"/>
    <property type="project" value="UniProtKB-KW"/>
</dbReference>
<proteinExistence type="inferred from homology"/>
<keyword evidence="5" id="KW-1185">Reference proteome</keyword>
<dbReference type="PROSITE" id="PS00816">
    <property type="entry name" value="AIPM_HOMOCIT_SYNTH_2"/>
    <property type="match status" value="1"/>
</dbReference>
<reference evidence="4 5" key="1">
    <citation type="submission" date="2024-02" db="EMBL/GenBank/DDBJ databases">
        <title>A nitrogen-fixing paenibacillus bacterium.</title>
        <authorList>
            <person name="Zhang W.L."/>
            <person name="Chen S.F."/>
        </authorList>
    </citation>
    <scope>NUCLEOTIDE SEQUENCE [LARGE SCALE GENOMIC DNA]</scope>
    <source>
        <strain evidence="4 5">M1</strain>
    </source>
</reference>
<dbReference type="PROSITE" id="PS00815">
    <property type="entry name" value="AIPM_HOMOCIT_SYNTH_1"/>
    <property type="match status" value="1"/>
</dbReference>
<dbReference type="RefSeq" id="WP_331845651.1">
    <property type="nucleotide sequence ID" value="NZ_JAZHPZ010000002.1"/>
</dbReference>
<dbReference type="InterPro" id="IPR002034">
    <property type="entry name" value="AIPM/Hcit_synth_CS"/>
</dbReference>
<dbReference type="Pfam" id="PF00682">
    <property type="entry name" value="HMGL-like"/>
    <property type="match status" value="1"/>
</dbReference>
<dbReference type="Gene3D" id="1.10.238.260">
    <property type="match status" value="1"/>
</dbReference>
<dbReference type="InterPro" id="IPR000891">
    <property type="entry name" value="PYR_CT"/>
</dbReference>
<dbReference type="SUPFAM" id="SSF51569">
    <property type="entry name" value="Aldolase"/>
    <property type="match status" value="1"/>
</dbReference>
<dbReference type="PANTHER" id="PTHR42880">
    <property type="entry name" value="HOMOCITRATE SYNTHASE"/>
    <property type="match status" value="1"/>
</dbReference>
<dbReference type="EMBL" id="JAZHPZ010000002">
    <property type="protein sequence ID" value="MEF2965420.1"/>
    <property type="molecule type" value="Genomic_DNA"/>
</dbReference>
<dbReference type="InterPro" id="IPR013785">
    <property type="entry name" value="Aldolase_TIM"/>
</dbReference>
<evidence type="ECO:0000256" key="2">
    <source>
        <dbReference type="RuleBase" id="RU003523"/>
    </source>
</evidence>
<name>A0ABU7VNT5_9BACL</name>
<keyword evidence="4" id="KW-0489">Methyltransferase</keyword>
<gene>
    <name evidence="4" type="ORF">V3851_06195</name>
</gene>
<evidence type="ECO:0000259" key="3">
    <source>
        <dbReference type="PROSITE" id="PS50991"/>
    </source>
</evidence>